<name>A0ABM6WGZ9_9DEIN</name>
<organism evidence="4 5">
    <name type="scientific">Meiothermus taiwanensis WR-220</name>
    <dbReference type="NCBI Taxonomy" id="1339250"/>
    <lineage>
        <taxon>Bacteria</taxon>
        <taxon>Thermotogati</taxon>
        <taxon>Deinococcota</taxon>
        <taxon>Deinococci</taxon>
        <taxon>Thermales</taxon>
        <taxon>Thermaceae</taxon>
        <taxon>Meiothermus</taxon>
    </lineage>
</organism>
<dbReference type="Pfam" id="PF00216">
    <property type="entry name" value="Bac_DNA_binding"/>
    <property type="match status" value="1"/>
</dbReference>
<sequence>MNRTELIEHIHAQTGLSKKQAQAALKAALTAIEYALADGKEVQLTGFGTFVTARRAARKGTRPGSGEAIQIPAKTVVRFRPGKYLREAVS</sequence>
<accession>A0ABM6WGZ9</accession>
<keyword evidence="1" id="KW-0226">DNA condensation</keyword>
<dbReference type="RefSeq" id="WP_027887319.1">
    <property type="nucleotide sequence ID" value="NZ_CP021130.1"/>
</dbReference>
<dbReference type="EMBL" id="CP021130">
    <property type="protein sequence ID" value="AWR86248.1"/>
    <property type="molecule type" value="Genomic_DNA"/>
</dbReference>
<dbReference type="GO" id="GO:0003677">
    <property type="term" value="F:DNA binding"/>
    <property type="evidence" value="ECO:0007669"/>
    <property type="project" value="UniProtKB-KW"/>
</dbReference>
<protein>
    <submittedName>
        <fullName evidence="4">DNA-binding protein</fullName>
    </submittedName>
</protein>
<evidence type="ECO:0000256" key="1">
    <source>
        <dbReference type="ARBA" id="ARBA00023067"/>
    </source>
</evidence>
<dbReference type="PANTHER" id="PTHR33175">
    <property type="entry name" value="DNA-BINDING PROTEIN HU"/>
    <property type="match status" value="1"/>
</dbReference>
<proteinExistence type="inferred from homology"/>
<evidence type="ECO:0000256" key="2">
    <source>
        <dbReference type="ARBA" id="ARBA00023125"/>
    </source>
</evidence>
<dbReference type="PRINTS" id="PR01727">
    <property type="entry name" value="DNABINDINGHU"/>
</dbReference>
<gene>
    <name evidence="4" type="ORF">Mtai_v1c10040</name>
</gene>
<evidence type="ECO:0000313" key="4">
    <source>
        <dbReference type="EMBL" id="AWR86248.1"/>
    </source>
</evidence>
<reference evidence="4 5" key="1">
    <citation type="submission" date="2017-05" db="EMBL/GenBank/DDBJ databases">
        <title>Complete genome sequence of Meiothermus taiwanensis WR-220.</title>
        <authorList>
            <person name="Wu W.-L."/>
            <person name="Lo W.-S."/>
            <person name="Kuo C.-H."/>
            <person name="Wu S.-H."/>
        </authorList>
    </citation>
    <scope>NUCLEOTIDE SEQUENCE [LARGE SCALE GENOMIC DNA]</scope>
    <source>
        <strain evidence="4 5">WR-220</strain>
    </source>
</reference>
<keyword evidence="2 4" id="KW-0238">DNA-binding</keyword>
<dbReference type="InterPro" id="IPR010992">
    <property type="entry name" value="IHF-like_DNA-bd_dom_sf"/>
</dbReference>
<dbReference type="SMART" id="SM00411">
    <property type="entry name" value="BHL"/>
    <property type="match status" value="1"/>
</dbReference>
<evidence type="ECO:0000313" key="5">
    <source>
        <dbReference type="Proteomes" id="UP000263013"/>
    </source>
</evidence>
<dbReference type="InterPro" id="IPR000119">
    <property type="entry name" value="Hist_DNA-bd"/>
</dbReference>
<dbReference type="Proteomes" id="UP000263013">
    <property type="component" value="Chromosome"/>
</dbReference>
<evidence type="ECO:0000256" key="3">
    <source>
        <dbReference type="RuleBase" id="RU003939"/>
    </source>
</evidence>
<keyword evidence="5" id="KW-1185">Reference proteome</keyword>
<dbReference type="Gene3D" id="4.10.520.10">
    <property type="entry name" value="IHF-like DNA-binding proteins"/>
    <property type="match status" value="1"/>
</dbReference>
<comment type="similarity">
    <text evidence="3">Belongs to the bacterial histone-like protein family.</text>
</comment>
<dbReference type="PANTHER" id="PTHR33175:SF3">
    <property type="entry name" value="DNA-BINDING PROTEIN HU-BETA"/>
    <property type="match status" value="1"/>
</dbReference>
<dbReference type="CDD" id="cd13831">
    <property type="entry name" value="HU"/>
    <property type="match status" value="1"/>
</dbReference>
<dbReference type="SUPFAM" id="SSF47729">
    <property type="entry name" value="IHF-like DNA-binding proteins"/>
    <property type="match status" value="1"/>
</dbReference>